<keyword evidence="4" id="KW-1185">Reference proteome</keyword>
<feature type="transmembrane region" description="Helical" evidence="2">
    <location>
        <begin position="244"/>
        <end position="263"/>
    </location>
</feature>
<dbReference type="GO" id="GO:0005794">
    <property type="term" value="C:Golgi apparatus"/>
    <property type="evidence" value="ECO:0007669"/>
    <property type="project" value="TreeGrafter"/>
</dbReference>
<feature type="compositionally biased region" description="Polar residues" evidence="1">
    <location>
        <begin position="884"/>
        <end position="897"/>
    </location>
</feature>
<feature type="transmembrane region" description="Helical" evidence="2">
    <location>
        <begin position="774"/>
        <end position="797"/>
    </location>
</feature>
<dbReference type="OrthoDB" id="2448307at2759"/>
<dbReference type="Proteomes" id="UP000053815">
    <property type="component" value="Unassembled WGS sequence"/>
</dbReference>
<dbReference type="STRING" id="91626.A0A0C9LYC3"/>
<keyword evidence="2" id="KW-1133">Transmembrane helix</keyword>
<organism evidence="3">
    <name type="scientific">Mucor ambiguus</name>
    <dbReference type="NCBI Taxonomy" id="91626"/>
    <lineage>
        <taxon>Eukaryota</taxon>
        <taxon>Fungi</taxon>
        <taxon>Fungi incertae sedis</taxon>
        <taxon>Mucoromycota</taxon>
        <taxon>Mucoromycotina</taxon>
        <taxon>Mucoromycetes</taxon>
        <taxon>Mucorales</taxon>
        <taxon>Mucorineae</taxon>
        <taxon>Mucoraceae</taxon>
        <taxon>Mucor</taxon>
    </lineage>
</organism>
<dbReference type="EMBL" id="DF836719">
    <property type="protein sequence ID" value="GAN10920.1"/>
    <property type="molecule type" value="Genomic_DNA"/>
</dbReference>
<keyword evidence="2" id="KW-0812">Transmembrane</keyword>
<feature type="transmembrane region" description="Helical" evidence="2">
    <location>
        <begin position="652"/>
        <end position="676"/>
    </location>
</feature>
<evidence type="ECO:0000313" key="3">
    <source>
        <dbReference type="EMBL" id="GAN10920.1"/>
    </source>
</evidence>
<feature type="transmembrane region" description="Helical" evidence="2">
    <location>
        <begin position="275"/>
        <end position="298"/>
    </location>
</feature>
<feature type="transmembrane region" description="Helical" evidence="2">
    <location>
        <begin position="803"/>
        <end position="825"/>
    </location>
</feature>
<sequence>MFFSYISRLFKQLSKSRWIQLYFTLVIIQTLLSIPILIKTLLNTNHLTSSTTPVEDESSLVDDRNTIFGDYLTAKGYKIIYENVLVIAFELWRLWTLTDGIVHLNALTILASAWFSFFSGIFNLLLIVESNKWIASKFDELKEENKNLQIVLTSILFVLSIPVIISAYKTAKIIGWQVYKKIGSSIQLQSRIYRQQNSLQIWLMIDIITLDMYHTVQCFALWLKIDIYFEIVLLICTAIVTKRLAFQIICIAMVLVVSLSLIFSRIAITKESNWMMFVFLFLQMTLLACNVYSLIGLFEYSTADLWFTGIIYEFASIICIIVTVYLAIKCQVNFGKGLKPYVFWVPFQGTKRFIEEPPHHAIEAGLLGIKRNEDRMPIDDEDDDYYYNDSSITETKKMYMMNHDGIPRRSLERVDHVPFNVKMERYAGNTKLDSIKLPANSTVQPVRVAMKPIPRDTSTNTTTATITTTINSKPWRSNFASPAPDTGSVSSSTIIESGTATTINSSNNSTIEPTVMGRVMQPVANSVVPDGLPLTTTVTTTTENRFMAKSRWSTSFLSLAAFQVLVALGLLIPAFLHVRQIHDNDLSDPALEDYIGKAFKVSGECFMFIVFEIWRLWLAIDGLVAESANWIKIMNSIADIYPISPEDDRLRLINQCLQIALSVFIFLFIFPTFWVANRVTKDFGWDVYKKIGSSIKIQEMYIHLQWLSLMLKIDIFFEFTSYVLLLLYQAFNSTAETHINLDMTPDSGLIIFIILLLPSFLLCRFSVSKESHVLMTLFIAIQIGFIANTVYIIVTTFSVATSWYAYMMYSVGVLIAAVATVSLAVKCQLNFGKGLKEFVQWHPWKKDKSKRRSAKYNSMHEADDCYGVYDRRRNSTPIDDDESNLQIDEPQQTRTRS</sequence>
<name>A0A0C9LYC3_9FUNG</name>
<gene>
    <name evidence="3" type="ORF">MAM1_0430d10470</name>
</gene>
<dbReference type="PANTHER" id="PTHR34391:SF1">
    <property type="entry name" value="UPF0658 GOLGI APPARATUS MEMBRANE PROTEIN C1952.10C-RELATED"/>
    <property type="match status" value="1"/>
</dbReference>
<feature type="transmembrane region" description="Helical" evidence="2">
    <location>
        <begin position="555"/>
        <end position="576"/>
    </location>
</feature>
<feature type="transmembrane region" description="Helical" evidence="2">
    <location>
        <begin position="748"/>
        <end position="767"/>
    </location>
</feature>
<feature type="transmembrane region" description="Helical" evidence="2">
    <location>
        <begin position="107"/>
        <end position="128"/>
    </location>
</feature>
<dbReference type="AlphaFoldDB" id="A0A0C9LYC3"/>
<keyword evidence="2" id="KW-0472">Membrane</keyword>
<reference evidence="3" key="1">
    <citation type="submission" date="2014-09" db="EMBL/GenBank/DDBJ databases">
        <title>Draft genome sequence of an oleaginous Mucoromycotina fungus Mucor ambiguus NBRC6742.</title>
        <authorList>
            <person name="Takeda I."/>
            <person name="Yamane N."/>
            <person name="Morita T."/>
            <person name="Tamano K."/>
            <person name="Machida M."/>
            <person name="Baker S."/>
            <person name="Koike H."/>
        </authorList>
    </citation>
    <scope>NUCLEOTIDE SEQUENCE</scope>
    <source>
        <strain evidence="3">NBRC 6742</strain>
    </source>
</reference>
<feature type="transmembrane region" description="Helical" evidence="2">
    <location>
        <begin position="310"/>
        <end position="328"/>
    </location>
</feature>
<feature type="transmembrane region" description="Helical" evidence="2">
    <location>
        <begin position="21"/>
        <end position="42"/>
    </location>
</feature>
<evidence type="ECO:0000256" key="1">
    <source>
        <dbReference type="SAM" id="MobiDB-lite"/>
    </source>
</evidence>
<protein>
    <submittedName>
        <fullName evidence="3">Uncharacterized protein</fullName>
    </submittedName>
</protein>
<evidence type="ECO:0000256" key="2">
    <source>
        <dbReference type="SAM" id="Phobius"/>
    </source>
</evidence>
<dbReference type="InterPro" id="IPR040410">
    <property type="entry name" value="UPF0658_Golgi"/>
</dbReference>
<feature type="transmembrane region" description="Helical" evidence="2">
    <location>
        <begin position="706"/>
        <end position="728"/>
    </location>
</feature>
<evidence type="ECO:0000313" key="4">
    <source>
        <dbReference type="Proteomes" id="UP000053815"/>
    </source>
</evidence>
<feature type="region of interest" description="Disordered" evidence="1">
    <location>
        <begin position="868"/>
        <end position="897"/>
    </location>
</feature>
<accession>A0A0C9LYC3</accession>
<dbReference type="PANTHER" id="PTHR34391">
    <property type="entry name" value="UPF0658 GOLGI APPARATUS MEMBRANE PROTEIN C1952.10C-RELATED"/>
    <property type="match status" value="1"/>
</dbReference>
<proteinExistence type="predicted"/>
<feature type="transmembrane region" description="Helical" evidence="2">
    <location>
        <begin position="148"/>
        <end position="168"/>
    </location>
</feature>